<reference evidence="1 2" key="1">
    <citation type="journal article" date="2013" name="Curr. Biol.">
        <title>The Genome of the Foraminiferan Reticulomyxa filosa.</title>
        <authorList>
            <person name="Glockner G."/>
            <person name="Hulsmann N."/>
            <person name="Schleicher M."/>
            <person name="Noegel A.A."/>
            <person name="Eichinger L."/>
            <person name="Gallinger C."/>
            <person name="Pawlowski J."/>
            <person name="Sierra R."/>
            <person name="Euteneuer U."/>
            <person name="Pillet L."/>
            <person name="Moustafa A."/>
            <person name="Platzer M."/>
            <person name="Groth M."/>
            <person name="Szafranski K."/>
            <person name="Schliwa M."/>
        </authorList>
    </citation>
    <scope>NUCLEOTIDE SEQUENCE [LARGE SCALE GENOMIC DNA]</scope>
</reference>
<dbReference type="EMBL" id="ASPP01001856">
    <property type="protein sequence ID" value="ETO35208.1"/>
    <property type="molecule type" value="Genomic_DNA"/>
</dbReference>
<comment type="caution">
    <text evidence="1">The sequence shown here is derived from an EMBL/GenBank/DDBJ whole genome shotgun (WGS) entry which is preliminary data.</text>
</comment>
<organism evidence="1 2">
    <name type="scientific">Reticulomyxa filosa</name>
    <dbReference type="NCBI Taxonomy" id="46433"/>
    <lineage>
        <taxon>Eukaryota</taxon>
        <taxon>Sar</taxon>
        <taxon>Rhizaria</taxon>
        <taxon>Retaria</taxon>
        <taxon>Foraminifera</taxon>
        <taxon>Monothalamids</taxon>
        <taxon>Reticulomyxidae</taxon>
        <taxon>Reticulomyxa</taxon>
    </lineage>
</organism>
<name>X6PAQ1_RETFI</name>
<dbReference type="Proteomes" id="UP000023152">
    <property type="component" value="Unassembled WGS sequence"/>
</dbReference>
<sequence>MQMRDGNEYVMNISGRPGRPMVNFMSPYDYLFGDPEKTSELGSEQGGVFYRSIVGFRLENYPVDLLVKTHEYFKELEQKERQNKAGFNLFALPSWIRIPLLQRAIERGNCALFTSKGLVAGDVIKNATILPKYLFAKLFLKALNTWGWQGIGGQRHEPKQGETLCRPINVVYYHQAKPLGDYDFDGVQGMDKTEKWRHKNKDPSGWVSPWIFSQNNKKFRNLKLFAHAHVFLMPLEKTNPTQQSQYKGVCKTSEPWLPNWIGPIWHHD</sequence>
<evidence type="ECO:0000313" key="2">
    <source>
        <dbReference type="Proteomes" id="UP000023152"/>
    </source>
</evidence>
<evidence type="ECO:0000313" key="1">
    <source>
        <dbReference type="EMBL" id="ETO35208.1"/>
    </source>
</evidence>
<dbReference type="OrthoDB" id="10258401at2759"/>
<protein>
    <submittedName>
        <fullName evidence="1">Uncharacterized protein</fullName>
    </submittedName>
</protein>
<gene>
    <name evidence="1" type="ORF">RFI_01866</name>
</gene>
<keyword evidence="2" id="KW-1185">Reference proteome</keyword>
<dbReference type="AlphaFoldDB" id="X6PAQ1"/>
<proteinExistence type="predicted"/>
<accession>X6PAQ1</accession>